<keyword evidence="2" id="KW-1133">Transmembrane helix</keyword>
<evidence type="ECO:0000256" key="2">
    <source>
        <dbReference type="SAM" id="Phobius"/>
    </source>
</evidence>
<sequence length="1783" mass="200390">MSFLHGVLESVKDDDNVTTYDNNDASNNITSVIDTLNTSVGKGREAFGDAVTEVDKATGAVKSKLGEFVTDKIGMHIKSVAGEGVKKLQDQLGNWTKVVKDIQTNVHTIETLHINNLDKTLRNDIMHNFEPVSTAVRLLLDSAENATLSQQMSHVDAELVAQEKRLEKTITYESSELERKLNEEYETIRQQISTMSTKRQQGIKAIRGAIDSVKVHLGVFDAEYKEKIRHKFLSLKDEMTEIIKNTESKKCPLELQVDKIRSELLEVGGTLQVQVGKLEKWMKDVKTLINHAKTNQLNKIAELETGRDSRHAITETALALEKWKDTLQHHINNVKDELKEKVMNVKTEVDGLEDKLKEDLGKLRGGIKTAVTGYVKGYVSKVKEQVEVIKGKSEDQGLRGFVKHVTEKYAEEFLQGKKGFGNLVQQWINDILENDMFVQNCLDGYFMGSKNHVTFQPPYNDWTIQTDYKGKTNGIAEAIKNALGKDGTIKITNAQIVPDSSTNKIQYHVNAAYTCVNDFATSLERKLKEGKIRTTNDDLLITNIASAIEGALEMTQESAAGKTSKSYLQAAVKPILSALLSTAKQVAEQLKSLIGTGGAEAGKVDYAFGTATSLFGELEQALGSTAGTYTTDNSVTIKENIHEKLSGKVDEQFKKTPSGVVGDASGITVETTLEAYTGYKKGNVDTSIQAIKTYADSGFDVDRTKTELGNWSTRITHHLHKLTNEFSLVGQYIHRYFYDLEKEYIDVQLTDIRASIGMLQYTELSSQESGRIQGAIDAALATVNRLEDLPGAVDKARDETDQIMEHLIKELNDRVGDVEVNIKEANDSLRVAIGNVYSTVYSAKEMLDEAIKTLNRNIRNAANEAFEEVRRQIQALFARQKIADLEALRTLVMRQSDRIMRLIDEDARTRIKGLFKTLNGINVTVAAKTIPKFDDRQPNLLEPLKTEASSKNFKGLSQSFQAYLDNILPYIEDHAKKPSQPRRMTVGKASETEESKKVSALQITLDTLLHFLEHSNRYDLRFQNNLGNVKDALSRLISPTFSGYQNAILLDTVKNGVTSLLGELDKVYMNTYDGALSVDWTHDIVNSERCAKVFFSILSTLREELEMLIDECSADWKTHTLCETNGDKDNPLGQFLKRSGYTVAKKQDSKEGELKFPLTNYKGQKIYDNLQRTINDAKKNSHLTACKPNEKGENFNVSDILSCIIKHLNQYNNVCHLNHIDSPKSPTTVNQMLQWCAGLRYHRVYEPLKQHLNSLFANDHSDFSYKIHTLAEFDLEVLCNYSHKLLTSILGTGDEHTVYASDYQNNALNFYYPSTPSQCLDMLLDILRRFLPTLRFLQNQCQLRAIHHGWYDCKYGKDIAPAKLPCDNHSHSKPTCQPSDQPNTQPNCQPTSPLMSYLNDCLPGHLPHQLSSIGCRATCNTCPQSKPGQPCLTPLGFRGFSGSTRTGKELRELIKKFFSICILPPLFCIAPKPPSTLPEHICFAMQHFGGWQTGSSRNKNDLQSAFEKSMKQSSIYQVNDANELCDALRNIYGSKGTNEESKTSHQDGKHEDLLSLCLHKHMTVCSGNDFSCAPYIASLYLDSYNYAAGRNANLYLSWAIYLPWTFWQLLSNLYEAFCNINCQDWGCRSCLRGDNCKRGKHGLTDEKSACDCSSIVNCRGVSPILYRYGLRFGAAWKINDVKSVKQCSDFCKQLKKVLDSKYFKDLFRECDNFLCIIRWPFMSLLLALWSLSLLYLLHIAVVRLDVLRIRSHLRSPASHRIAAQSLLAAARVKALNNVKYFSP</sequence>
<keyword evidence="1" id="KW-0175">Coiled coil</keyword>
<organism evidence="3 4">
    <name type="scientific">Babesia ovata</name>
    <dbReference type="NCBI Taxonomy" id="189622"/>
    <lineage>
        <taxon>Eukaryota</taxon>
        <taxon>Sar</taxon>
        <taxon>Alveolata</taxon>
        <taxon>Apicomplexa</taxon>
        <taxon>Aconoidasida</taxon>
        <taxon>Piroplasmida</taxon>
        <taxon>Babesiidae</taxon>
        <taxon>Babesia</taxon>
    </lineage>
</organism>
<feature type="coiled-coil region" evidence="1">
    <location>
        <begin position="320"/>
        <end position="355"/>
    </location>
</feature>
<gene>
    <name evidence="3" type="ORF">BOVATA_046200</name>
</gene>
<evidence type="ECO:0000313" key="4">
    <source>
        <dbReference type="Proteomes" id="UP000236319"/>
    </source>
</evidence>
<keyword evidence="2" id="KW-0472">Membrane</keyword>
<dbReference type="OrthoDB" id="2441647at2759"/>
<dbReference type="EMBL" id="BDSA01000016">
    <property type="protein sequence ID" value="GBE63127.1"/>
    <property type="molecule type" value="Genomic_DNA"/>
</dbReference>
<proteinExistence type="predicted"/>
<protein>
    <recommendedName>
        <fullName evidence="5">C3H1-type domain-containing protein</fullName>
    </recommendedName>
</protein>
<comment type="caution">
    <text evidence="3">The sequence shown here is derived from an EMBL/GenBank/DDBJ whole genome shotgun (WGS) entry which is preliminary data.</text>
</comment>
<evidence type="ECO:0000256" key="1">
    <source>
        <dbReference type="SAM" id="Coils"/>
    </source>
</evidence>
<dbReference type="RefSeq" id="XP_028869370.1">
    <property type="nucleotide sequence ID" value="XM_029013537.1"/>
</dbReference>
<dbReference type="Proteomes" id="UP000236319">
    <property type="component" value="Unassembled WGS sequence"/>
</dbReference>
<dbReference type="GeneID" id="39876897"/>
<dbReference type="VEuPathDB" id="PiroplasmaDB:BOVATA_046200"/>
<reference evidence="3 4" key="1">
    <citation type="journal article" date="2017" name="BMC Genomics">
        <title>Whole-genome assembly of Babesia ovata and comparative genomics between closely related pathogens.</title>
        <authorList>
            <person name="Yamagishi J."/>
            <person name="Asada M."/>
            <person name="Hakimi H."/>
            <person name="Tanaka T.Q."/>
            <person name="Sugimoto C."/>
            <person name="Kawazu S."/>
        </authorList>
    </citation>
    <scope>NUCLEOTIDE SEQUENCE [LARGE SCALE GENOMIC DNA]</scope>
    <source>
        <strain evidence="3 4">Miyake</strain>
    </source>
</reference>
<dbReference type="SUPFAM" id="SSF58113">
    <property type="entry name" value="Apolipoprotein A-I"/>
    <property type="match status" value="1"/>
</dbReference>
<accession>A0A2H6KJG3</accession>
<name>A0A2H6KJG3_9APIC</name>
<keyword evidence="2" id="KW-0812">Transmembrane</keyword>
<feature type="transmembrane region" description="Helical" evidence="2">
    <location>
        <begin position="1719"/>
        <end position="1744"/>
    </location>
</feature>
<evidence type="ECO:0000313" key="3">
    <source>
        <dbReference type="EMBL" id="GBE63127.1"/>
    </source>
</evidence>
<feature type="coiled-coil region" evidence="1">
    <location>
        <begin position="808"/>
        <end position="879"/>
    </location>
</feature>
<evidence type="ECO:0008006" key="5">
    <source>
        <dbReference type="Google" id="ProtNLM"/>
    </source>
</evidence>
<keyword evidence="4" id="KW-1185">Reference proteome</keyword>